<dbReference type="Proteomes" id="UP000236161">
    <property type="component" value="Unassembled WGS sequence"/>
</dbReference>
<dbReference type="STRING" id="1088818.A0A2I0A7B8"/>
<dbReference type="PANTHER" id="PTHR34131">
    <property type="entry name" value="(RAP ANNOTATION RELEASE2) GALACTOSE-BINDING LIKE DOMAIN CONTAINING PROTEIN"/>
    <property type="match status" value="1"/>
</dbReference>
<evidence type="ECO:0000313" key="2">
    <source>
        <dbReference type="Proteomes" id="UP000236161"/>
    </source>
</evidence>
<keyword evidence="2" id="KW-1185">Reference proteome</keyword>
<protein>
    <submittedName>
        <fullName evidence="1">Uncharacterized protein</fullName>
    </submittedName>
</protein>
<gene>
    <name evidence="1" type="ORF">AXF42_Ash002801</name>
</gene>
<dbReference type="Pfam" id="PF09366">
    <property type="entry name" value="DUF1997"/>
    <property type="match status" value="1"/>
</dbReference>
<dbReference type="InterPro" id="IPR018971">
    <property type="entry name" value="DUF1997"/>
</dbReference>
<accession>A0A2I0A7B8</accession>
<name>A0A2I0A7B8_9ASPA</name>
<sequence length="246" mass="27808">MIVRVLPLPSPICSHTLSLRTAPLPVPFWICSGRRFCRSTAASGSGDSAEVSGRKWANLVAQRKEKIKLPEYIDGHGRAFCFSEFLRQQSGVEALLNTRALQGFESLGSNAYRCTLQKIRFLNFEVAPVLDLRVIPTREYCTVEMISCKFNGSEAMKRQNDHFSAFMRNHITWEVHCSEPFLEVDVNLSVSLEVYTKPFSLLPVSAVETPGNLLMQGLMDRLVPLFADQLLKDYGTWVEQQLQLFS</sequence>
<evidence type="ECO:0000313" key="1">
    <source>
        <dbReference type="EMBL" id="PKA51436.1"/>
    </source>
</evidence>
<organism evidence="1 2">
    <name type="scientific">Apostasia shenzhenica</name>
    <dbReference type="NCBI Taxonomy" id="1088818"/>
    <lineage>
        <taxon>Eukaryota</taxon>
        <taxon>Viridiplantae</taxon>
        <taxon>Streptophyta</taxon>
        <taxon>Embryophyta</taxon>
        <taxon>Tracheophyta</taxon>
        <taxon>Spermatophyta</taxon>
        <taxon>Magnoliopsida</taxon>
        <taxon>Liliopsida</taxon>
        <taxon>Asparagales</taxon>
        <taxon>Orchidaceae</taxon>
        <taxon>Apostasioideae</taxon>
        <taxon>Apostasia</taxon>
    </lineage>
</organism>
<dbReference type="PANTHER" id="PTHR34131:SF2">
    <property type="entry name" value="FAMILY PROTEIN, PUTATIVE (DUF1997)-RELATED"/>
    <property type="match status" value="1"/>
</dbReference>
<dbReference type="EMBL" id="KZ452013">
    <property type="protein sequence ID" value="PKA51436.1"/>
    <property type="molecule type" value="Genomic_DNA"/>
</dbReference>
<reference evidence="1 2" key="1">
    <citation type="journal article" date="2017" name="Nature">
        <title>The Apostasia genome and the evolution of orchids.</title>
        <authorList>
            <person name="Zhang G.Q."/>
            <person name="Liu K.W."/>
            <person name="Li Z."/>
            <person name="Lohaus R."/>
            <person name="Hsiao Y.Y."/>
            <person name="Niu S.C."/>
            <person name="Wang J.Y."/>
            <person name="Lin Y.C."/>
            <person name="Xu Q."/>
            <person name="Chen L.J."/>
            <person name="Yoshida K."/>
            <person name="Fujiwara S."/>
            <person name="Wang Z.W."/>
            <person name="Zhang Y.Q."/>
            <person name="Mitsuda N."/>
            <person name="Wang M."/>
            <person name="Liu G.H."/>
            <person name="Pecoraro L."/>
            <person name="Huang H.X."/>
            <person name="Xiao X.J."/>
            <person name="Lin M."/>
            <person name="Wu X.Y."/>
            <person name="Wu W.L."/>
            <person name="Chen Y.Y."/>
            <person name="Chang S.B."/>
            <person name="Sakamoto S."/>
            <person name="Ohme-Takagi M."/>
            <person name="Yagi M."/>
            <person name="Zeng S.J."/>
            <person name="Shen C.Y."/>
            <person name="Yeh C.M."/>
            <person name="Luo Y.B."/>
            <person name="Tsai W.C."/>
            <person name="Van de Peer Y."/>
            <person name="Liu Z.J."/>
        </authorList>
    </citation>
    <scope>NUCLEOTIDE SEQUENCE [LARGE SCALE GENOMIC DNA]</scope>
    <source>
        <strain evidence="2">cv. Shenzhen</strain>
        <tissue evidence="1">Stem</tissue>
    </source>
</reference>
<dbReference type="AlphaFoldDB" id="A0A2I0A7B8"/>
<dbReference type="OrthoDB" id="1933789at2759"/>
<proteinExistence type="predicted"/>